<dbReference type="CDD" id="cd06259">
    <property type="entry name" value="YdcF-like"/>
    <property type="match status" value="1"/>
</dbReference>
<evidence type="ECO:0000259" key="1">
    <source>
        <dbReference type="Pfam" id="PF02698"/>
    </source>
</evidence>
<dbReference type="InterPro" id="IPR014729">
    <property type="entry name" value="Rossmann-like_a/b/a_fold"/>
</dbReference>
<evidence type="ECO:0000313" key="2">
    <source>
        <dbReference type="EMBL" id="KKT60391.1"/>
    </source>
</evidence>
<feature type="domain" description="DUF218" evidence="1">
    <location>
        <begin position="6"/>
        <end position="142"/>
    </location>
</feature>
<dbReference type="InterPro" id="IPR003848">
    <property type="entry name" value="DUF218"/>
</dbReference>
<dbReference type="Proteomes" id="UP000034087">
    <property type="component" value="Unassembled WGS sequence"/>
</dbReference>
<dbReference type="PANTHER" id="PTHR30336:SF20">
    <property type="entry name" value="DUF218 DOMAIN-CONTAINING PROTEIN"/>
    <property type="match status" value="1"/>
</dbReference>
<accession>A0A0G1ILU4</accession>
<dbReference type="EMBL" id="LCIR01000001">
    <property type="protein sequence ID" value="KKT60391.1"/>
    <property type="molecule type" value="Genomic_DNA"/>
</dbReference>
<proteinExistence type="predicted"/>
<organism evidence="2 3">
    <name type="scientific">Candidatus Giovannonibacteria bacterium GW2011_GWA1_44_25</name>
    <dbReference type="NCBI Taxonomy" id="1618645"/>
    <lineage>
        <taxon>Bacteria</taxon>
        <taxon>Candidatus Giovannoniibacteriota</taxon>
    </lineage>
</organism>
<gene>
    <name evidence="2" type="ORF">UW53_C0001G0041</name>
</gene>
<dbReference type="Gene3D" id="3.40.50.620">
    <property type="entry name" value="HUPs"/>
    <property type="match status" value="1"/>
</dbReference>
<evidence type="ECO:0000313" key="3">
    <source>
        <dbReference type="Proteomes" id="UP000034087"/>
    </source>
</evidence>
<dbReference type="InterPro" id="IPR051599">
    <property type="entry name" value="Cell_Envelope_Assoc"/>
</dbReference>
<dbReference type="AlphaFoldDB" id="A0A0G1ILU4"/>
<sequence>MKPINIIAILGGGLKKDSNGKWRTTNYGEAGDKFGTIGDRLRVVAASHLYKNDPRQTIICLGGKGQLADISGVPPAAEVIRNELVDLGVAKENIITETNSGNTFKQLNELNKIIQQKEFVKITILSNGWHLPRTKAIIEAVEDLFVLRQLLQEHRIVLSSAEEIVLEYDRNRWEKIIADAYSSEDLKRRIELEGKGVAEIESGVYKYSQA</sequence>
<dbReference type="GO" id="GO:0005886">
    <property type="term" value="C:plasma membrane"/>
    <property type="evidence" value="ECO:0007669"/>
    <property type="project" value="TreeGrafter"/>
</dbReference>
<dbReference type="Pfam" id="PF02698">
    <property type="entry name" value="DUF218"/>
    <property type="match status" value="1"/>
</dbReference>
<dbReference type="PANTHER" id="PTHR30336">
    <property type="entry name" value="INNER MEMBRANE PROTEIN, PROBABLE PERMEASE"/>
    <property type="match status" value="1"/>
</dbReference>
<comment type="caution">
    <text evidence="2">The sequence shown here is derived from an EMBL/GenBank/DDBJ whole genome shotgun (WGS) entry which is preliminary data.</text>
</comment>
<reference evidence="2 3" key="1">
    <citation type="journal article" date="2015" name="Nature">
        <title>rRNA introns, odd ribosomes, and small enigmatic genomes across a large radiation of phyla.</title>
        <authorList>
            <person name="Brown C.T."/>
            <person name="Hug L.A."/>
            <person name="Thomas B.C."/>
            <person name="Sharon I."/>
            <person name="Castelle C.J."/>
            <person name="Singh A."/>
            <person name="Wilkins M.J."/>
            <person name="Williams K.H."/>
            <person name="Banfield J.F."/>
        </authorList>
    </citation>
    <scope>NUCLEOTIDE SEQUENCE [LARGE SCALE GENOMIC DNA]</scope>
</reference>
<name>A0A0G1ILU4_9BACT</name>
<protein>
    <recommendedName>
        <fullName evidence="1">DUF218 domain-containing protein</fullName>
    </recommendedName>
</protein>